<dbReference type="GO" id="GO:0003700">
    <property type="term" value="F:DNA-binding transcription factor activity"/>
    <property type="evidence" value="ECO:0007669"/>
    <property type="project" value="InterPro"/>
</dbReference>
<dbReference type="PANTHER" id="PTHR39515:SF2">
    <property type="entry name" value="HTH-TYPE TRANSCRIPTIONAL REGULATOR RV0880"/>
    <property type="match status" value="1"/>
</dbReference>
<dbReference type="Gene3D" id="1.10.10.10">
    <property type="entry name" value="Winged helix-like DNA-binding domain superfamily/Winged helix DNA-binding domain"/>
    <property type="match status" value="1"/>
</dbReference>
<keyword evidence="1" id="KW-0805">Transcription regulation</keyword>
<dbReference type="InterPro" id="IPR052526">
    <property type="entry name" value="HTH-type_Bedaq_tolerance"/>
</dbReference>
<dbReference type="GO" id="GO:0003677">
    <property type="term" value="F:DNA binding"/>
    <property type="evidence" value="ECO:0007669"/>
    <property type="project" value="UniProtKB-KW"/>
</dbReference>
<sequence>MHSDAEITTADLVGTQLVRLVRLLERKQAQYQADHPDAVERATYILLVHLVKDGPQRAGTLAESVYSDPSTISRQVAQLVRLGLVERTADPEDGRATLLAATDEGRRVFEENRRNRNERIAGLMGEWDPADRARFADLLVRFTTDFENQHRISTGPAAAAGRS</sequence>
<dbReference type="AlphaFoldDB" id="A0A6M6JDY7"/>
<reference evidence="5 6" key="1">
    <citation type="submission" date="2020-05" db="EMBL/GenBank/DDBJ databases">
        <authorList>
            <person name="Mo P."/>
        </authorList>
    </citation>
    <scope>NUCLEOTIDE SEQUENCE [LARGE SCALE GENOMIC DNA]</scope>
    <source>
        <strain evidence="5 6">Gen01</strain>
    </source>
</reference>
<evidence type="ECO:0000256" key="2">
    <source>
        <dbReference type="ARBA" id="ARBA00023125"/>
    </source>
</evidence>
<accession>A0A6M6JDY7</accession>
<dbReference type="KEGG" id="pbro:HOP40_08180"/>
<dbReference type="PROSITE" id="PS01117">
    <property type="entry name" value="HTH_MARR_1"/>
    <property type="match status" value="1"/>
</dbReference>
<keyword evidence="2" id="KW-0238">DNA-binding</keyword>
<dbReference type="SMART" id="SM00347">
    <property type="entry name" value="HTH_MARR"/>
    <property type="match status" value="1"/>
</dbReference>
<dbReference type="Pfam" id="PF01047">
    <property type="entry name" value="MarR"/>
    <property type="match status" value="1"/>
</dbReference>
<dbReference type="PANTHER" id="PTHR39515">
    <property type="entry name" value="CONSERVED PROTEIN"/>
    <property type="match status" value="1"/>
</dbReference>
<dbReference type="InterPro" id="IPR036388">
    <property type="entry name" value="WH-like_DNA-bd_sf"/>
</dbReference>
<proteinExistence type="predicted"/>
<evidence type="ECO:0000259" key="4">
    <source>
        <dbReference type="PROSITE" id="PS50995"/>
    </source>
</evidence>
<evidence type="ECO:0000256" key="3">
    <source>
        <dbReference type="ARBA" id="ARBA00023163"/>
    </source>
</evidence>
<keyword evidence="6" id="KW-1185">Reference proteome</keyword>
<evidence type="ECO:0000313" key="5">
    <source>
        <dbReference type="EMBL" id="QJY45776.1"/>
    </source>
</evidence>
<dbReference type="SUPFAM" id="SSF46785">
    <property type="entry name" value="Winged helix' DNA-binding domain"/>
    <property type="match status" value="1"/>
</dbReference>
<evidence type="ECO:0000313" key="6">
    <source>
        <dbReference type="Proteomes" id="UP000505377"/>
    </source>
</evidence>
<dbReference type="RefSeq" id="WP_172156266.1">
    <property type="nucleotide sequence ID" value="NZ_CP053564.1"/>
</dbReference>
<name>A0A6M6JDY7_9PSEU</name>
<organism evidence="5 6">
    <name type="scientific">Pseudonocardia broussonetiae</name>
    <dbReference type="NCBI Taxonomy" id="2736640"/>
    <lineage>
        <taxon>Bacteria</taxon>
        <taxon>Bacillati</taxon>
        <taxon>Actinomycetota</taxon>
        <taxon>Actinomycetes</taxon>
        <taxon>Pseudonocardiales</taxon>
        <taxon>Pseudonocardiaceae</taxon>
        <taxon>Pseudonocardia</taxon>
    </lineage>
</organism>
<feature type="domain" description="HTH marR-type" evidence="4">
    <location>
        <begin position="10"/>
        <end position="144"/>
    </location>
</feature>
<dbReference type="Proteomes" id="UP000505377">
    <property type="component" value="Chromosome"/>
</dbReference>
<dbReference type="InterPro" id="IPR036390">
    <property type="entry name" value="WH_DNA-bd_sf"/>
</dbReference>
<dbReference type="InterPro" id="IPR023187">
    <property type="entry name" value="Tscrpt_reg_MarR-type_CS"/>
</dbReference>
<dbReference type="EMBL" id="CP053564">
    <property type="protein sequence ID" value="QJY45776.1"/>
    <property type="molecule type" value="Genomic_DNA"/>
</dbReference>
<dbReference type="PROSITE" id="PS50995">
    <property type="entry name" value="HTH_MARR_2"/>
    <property type="match status" value="1"/>
</dbReference>
<evidence type="ECO:0000256" key="1">
    <source>
        <dbReference type="ARBA" id="ARBA00023015"/>
    </source>
</evidence>
<keyword evidence="3" id="KW-0804">Transcription</keyword>
<gene>
    <name evidence="5" type="ORF">HOP40_08180</name>
</gene>
<dbReference type="InterPro" id="IPR000835">
    <property type="entry name" value="HTH_MarR-typ"/>
</dbReference>
<protein>
    <submittedName>
        <fullName evidence="5">MarR family transcriptional regulator</fullName>
    </submittedName>
</protein>